<name>A0A164XPU2_DAUCS</name>
<dbReference type="InterPro" id="IPR002048">
    <property type="entry name" value="EF_hand_dom"/>
</dbReference>
<feature type="region of interest" description="Disordered" evidence="3">
    <location>
        <begin position="834"/>
        <end position="956"/>
    </location>
</feature>
<feature type="compositionally biased region" description="Basic and acidic residues" evidence="3">
    <location>
        <begin position="899"/>
        <end position="908"/>
    </location>
</feature>
<evidence type="ECO:0000313" key="6">
    <source>
        <dbReference type="EMBL" id="KZM93448.1"/>
    </source>
</evidence>
<evidence type="ECO:0000256" key="3">
    <source>
        <dbReference type="SAM" id="MobiDB-lite"/>
    </source>
</evidence>
<feature type="compositionally biased region" description="Polar residues" evidence="3">
    <location>
        <begin position="343"/>
        <end position="359"/>
    </location>
</feature>
<feature type="domain" description="EH" evidence="4">
    <location>
        <begin position="6"/>
        <end position="96"/>
    </location>
</feature>
<dbReference type="PROSITE" id="PS50222">
    <property type="entry name" value="EF_HAND_2"/>
    <property type="match status" value="2"/>
</dbReference>
<dbReference type="GO" id="GO:0005634">
    <property type="term" value="C:nucleus"/>
    <property type="evidence" value="ECO:0007669"/>
    <property type="project" value="TreeGrafter"/>
</dbReference>
<feature type="compositionally biased region" description="Low complexity" evidence="3">
    <location>
        <begin position="265"/>
        <end position="277"/>
    </location>
</feature>
<feature type="compositionally biased region" description="Basic and acidic residues" evidence="3">
    <location>
        <begin position="857"/>
        <end position="882"/>
    </location>
</feature>
<evidence type="ECO:0000256" key="2">
    <source>
        <dbReference type="SAM" id="Coils"/>
    </source>
</evidence>
<dbReference type="GO" id="GO:0005886">
    <property type="term" value="C:plasma membrane"/>
    <property type="evidence" value="ECO:0007669"/>
    <property type="project" value="TreeGrafter"/>
</dbReference>
<gene>
    <name evidence="6" type="ORF">DCAR_016693</name>
</gene>
<sequence>MAGGPNMEQFELYFRRADMDQDGRITGPEAVAFFQATNLPKQVLAQIWTHADQNKTGFLGRSEFYNALKLVTVAQSKRDLTPDIVKAALYGPASAKIPAPQINLAVLPMPHPNMRAGTPSQQFAGTAPVTYQNTGTRGSQGFPPQQNQGFLPQQSQGFPPQQNPGFPPQQNQGMRPPRPLPPDNVQSQQGVTTQQWPGGGTMAMSSNLQSSSISTDWLRGGTGGPPAAVTSQVPSSGSNAFSMQGGLGPATSGSVASPLPGVQATTTSLPPSSTKLSDSAPTANEVGAKDLKTITNLGNGFASDPVFGDVFSAASVQVRPNSPVPASSANSLPVSSAIVPASTGPQTTARPSLTGPLQSAPAQVLTGSQNQHLQSSMKVNQQVSVQTANAYTVGGRSSASGQPNVQWPKMTQAAVQKYSKVFVEVDTDRDGKITGEQARNLFLSWRLPREILKQVWDLSDQDNDSMLSLREFCIALYLMERYREGRPLPPVLPNNIILEDTQFPATGQSAAGYGNASLRHNPGMQQIQEMPGPRPVAPAVGGRPPRPVPVPALQPDEENVQRIRQKKKLPELEKHLVDQLSTEEQNSLNSKFKELTEADTKVTELEKEIMESREKIEFYRTKMQELILYKSRCDSRLNEITERVSADRREVEVLAKKYEEKYKQSGDVASKLSIEEATFRDIQEKKMELYRAIVKMDQEGGADKIQVHADRIQSDLEEQVKTLNERCKTYGLRAKPTSLVELPFEQLIHKSQSPDSNGIRGGYLISAVGFSFLLNGQLVMAKGFVCIPCWQPGVQEGAADWNEEWDHFEDEGFEFVKELTLDVKNVIAPPKSKAPLVRKETSQANERIPEPSSNISEKSENLHDGEMNPDHESEHTHKEDNLARSPLHSPSNKNAVKSPSKDFQDSPSKKGFNSDGSPHATDMQSEQGGAEPVLSEDRRFDEPAWGSFDTHYDTDAGWDFNIDAAKDSDIERHSEASLFGPDSWGLNPIRTESNDVDNVFQQKSTYGFADSVPGTPMSIYGATPHTDNLFEKKSPFAFTDSVPSTPMSSYGNSLYSDNMFQKNSTFGFADSVPSTPMYNSVNTPRRFDEGSEDHSFDLSRFDSFNEGGIFPSREFSRFDSMSSTRDSDNDHGSYAPRESFARFDSFRSTADSEYNPVFPAHDSFTRFDSIRSTRDSEYNQGFPSFDDTDPFGSSDPFKISVGSETPRRETDSWKAF</sequence>
<dbReference type="SMART" id="SM00027">
    <property type="entry name" value="EH"/>
    <property type="match status" value="2"/>
</dbReference>
<dbReference type="InterPro" id="IPR000261">
    <property type="entry name" value="EH_dom"/>
</dbReference>
<feature type="coiled-coil region" evidence="2">
    <location>
        <begin position="588"/>
        <end position="622"/>
    </location>
</feature>
<feature type="region of interest" description="Disordered" evidence="3">
    <location>
        <begin position="1175"/>
        <end position="1216"/>
    </location>
</feature>
<dbReference type="SUPFAM" id="SSF47473">
    <property type="entry name" value="EF-hand"/>
    <property type="match status" value="2"/>
</dbReference>
<feature type="compositionally biased region" description="Polar residues" evidence="3">
    <location>
        <begin position="229"/>
        <end position="242"/>
    </location>
</feature>
<dbReference type="Pfam" id="PF12763">
    <property type="entry name" value="EH"/>
    <property type="match status" value="2"/>
</dbReference>
<feature type="domain" description="EF-hand" evidence="5">
    <location>
        <begin position="447"/>
        <end position="482"/>
    </location>
</feature>
<feature type="compositionally biased region" description="Low complexity" evidence="3">
    <location>
        <begin position="148"/>
        <end position="160"/>
    </location>
</feature>
<dbReference type="SMART" id="SM00054">
    <property type="entry name" value="EFh"/>
    <property type="match status" value="4"/>
</dbReference>
<feature type="compositionally biased region" description="Polar residues" evidence="3">
    <location>
        <begin position="203"/>
        <end position="215"/>
    </location>
</feature>
<reference evidence="6" key="1">
    <citation type="journal article" date="2016" name="Nat. Genet.">
        <title>A high-quality carrot genome assembly provides new insights into carotenoid accumulation and asterid genome evolution.</title>
        <authorList>
            <person name="Iorizzo M."/>
            <person name="Ellison S."/>
            <person name="Senalik D."/>
            <person name="Zeng P."/>
            <person name="Satapoomin P."/>
            <person name="Huang J."/>
            <person name="Bowman M."/>
            <person name="Iovene M."/>
            <person name="Sanseverino W."/>
            <person name="Cavagnaro P."/>
            <person name="Yildiz M."/>
            <person name="Macko-Podgorni A."/>
            <person name="Moranska E."/>
            <person name="Grzebelus E."/>
            <person name="Grzebelus D."/>
            <person name="Ashrafi H."/>
            <person name="Zheng Z."/>
            <person name="Cheng S."/>
            <person name="Spooner D."/>
            <person name="Van Deynze A."/>
            <person name="Simon P."/>
        </authorList>
    </citation>
    <scope>NUCLEOTIDE SEQUENCE [LARGE SCALE GENOMIC DNA]</scope>
    <source>
        <tissue evidence="6">Leaf</tissue>
    </source>
</reference>
<feature type="domain" description="EH" evidence="4">
    <location>
        <begin position="414"/>
        <end position="497"/>
    </location>
</feature>
<dbReference type="STRING" id="79200.A0A164XPU2"/>
<evidence type="ECO:0000259" key="5">
    <source>
        <dbReference type="PROSITE" id="PS50222"/>
    </source>
</evidence>
<dbReference type="PANTHER" id="PTHR11216">
    <property type="entry name" value="EH DOMAIN"/>
    <property type="match status" value="1"/>
</dbReference>
<dbReference type="GO" id="GO:0006897">
    <property type="term" value="P:endocytosis"/>
    <property type="evidence" value="ECO:0007669"/>
    <property type="project" value="TreeGrafter"/>
</dbReference>
<feature type="compositionally biased region" description="Polar residues" evidence="3">
    <location>
        <begin position="118"/>
        <end position="147"/>
    </location>
</feature>
<dbReference type="PANTHER" id="PTHR11216:SF161">
    <property type="entry name" value="CALCIUM-BINDING EF HAND FAMILY PROTEIN"/>
    <property type="match status" value="1"/>
</dbReference>
<dbReference type="GO" id="GO:0009555">
    <property type="term" value="P:pollen development"/>
    <property type="evidence" value="ECO:0007669"/>
    <property type="project" value="EnsemblPlants"/>
</dbReference>
<feature type="region of interest" description="Disordered" evidence="3">
    <location>
        <begin position="115"/>
        <end position="284"/>
    </location>
</feature>
<dbReference type="AlphaFoldDB" id="A0A164XPU2"/>
<organism evidence="6">
    <name type="scientific">Daucus carota subsp. sativus</name>
    <name type="common">Carrot</name>
    <dbReference type="NCBI Taxonomy" id="79200"/>
    <lineage>
        <taxon>Eukaryota</taxon>
        <taxon>Viridiplantae</taxon>
        <taxon>Streptophyta</taxon>
        <taxon>Embryophyta</taxon>
        <taxon>Tracheophyta</taxon>
        <taxon>Spermatophyta</taxon>
        <taxon>Magnoliopsida</taxon>
        <taxon>eudicotyledons</taxon>
        <taxon>Gunneridae</taxon>
        <taxon>Pentapetalae</taxon>
        <taxon>asterids</taxon>
        <taxon>campanulids</taxon>
        <taxon>Apiales</taxon>
        <taxon>Apiaceae</taxon>
        <taxon>Apioideae</taxon>
        <taxon>Scandiceae</taxon>
        <taxon>Daucinae</taxon>
        <taxon>Daucus</taxon>
        <taxon>Daucus sect. Daucus</taxon>
    </lineage>
</organism>
<dbReference type="InterPro" id="IPR018247">
    <property type="entry name" value="EF_Hand_1_Ca_BS"/>
</dbReference>
<evidence type="ECO:0000256" key="1">
    <source>
        <dbReference type="ARBA" id="ARBA00022837"/>
    </source>
</evidence>
<dbReference type="GO" id="GO:0005737">
    <property type="term" value="C:cytoplasm"/>
    <property type="evidence" value="ECO:0007669"/>
    <property type="project" value="TreeGrafter"/>
</dbReference>
<dbReference type="OMA" id="LNERCKM"/>
<feature type="domain" description="EF-hand" evidence="5">
    <location>
        <begin position="39"/>
        <end position="74"/>
    </location>
</feature>
<proteinExistence type="predicted"/>
<feature type="compositionally biased region" description="Basic and acidic residues" evidence="3">
    <location>
        <begin position="1205"/>
        <end position="1216"/>
    </location>
</feature>
<comment type="caution">
    <text evidence="6">The sequence shown here is derived from an EMBL/GenBank/DDBJ whole genome shotgun (WGS) entry which is preliminary data.</text>
</comment>
<dbReference type="EMBL" id="LNRQ01000005">
    <property type="protein sequence ID" value="KZM93448.1"/>
    <property type="molecule type" value="Genomic_DNA"/>
</dbReference>
<dbReference type="Gene3D" id="1.10.238.10">
    <property type="entry name" value="EF-hand"/>
    <property type="match status" value="2"/>
</dbReference>
<dbReference type="CDD" id="cd00052">
    <property type="entry name" value="EH"/>
    <property type="match status" value="2"/>
</dbReference>
<keyword evidence="2" id="KW-0175">Coiled coil</keyword>
<feature type="region of interest" description="Disordered" evidence="3">
    <location>
        <begin position="337"/>
        <end position="359"/>
    </location>
</feature>
<dbReference type="PROSITE" id="PS50031">
    <property type="entry name" value="EH"/>
    <property type="match status" value="2"/>
</dbReference>
<feature type="compositionally biased region" description="Polar residues" evidence="3">
    <location>
        <begin position="888"/>
        <end position="897"/>
    </location>
</feature>
<dbReference type="PROSITE" id="PS00018">
    <property type="entry name" value="EF_HAND_1"/>
    <property type="match status" value="1"/>
</dbReference>
<dbReference type="GO" id="GO:0016197">
    <property type="term" value="P:endosomal transport"/>
    <property type="evidence" value="ECO:0007669"/>
    <property type="project" value="TreeGrafter"/>
</dbReference>
<dbReference type="Gramene" id="KZM93448">
    <property type="protein sequence ID" value="KZM93448"/>
    <property type="gene ID" value="DCAR_016693"/>
</dbReference>
<evidence type="ECO:0000259" key="4">
    <source>
        <dbReference type="PROSITE" id="PS50031"/>
    </source>
</evidence>
<feature type="compositionally biased region" description="Polar residues" evidence="3">
    <location>
        <begin position="184"/>
        <end position="196"/>
    </location>
</feature>
<keyword evidence="1" id="KW-0106">Calcium</keyword>
<accession>A0A164XPU2</accession>
<dbReference type="InterPro" id="IPR011992">
    <property type="entry name" value="EF-hand-dom_pair"/>
</dbReference>
<dbReference type="GO" id="GO:0005509">
    <property type="term" value="F:calcium ion binding"/>
    <property type="evidence" value="ECO:0007669"/>
    <property type="project" value="InterPro"/>
</dbReference>
<protein>
    <submittedName>
        <fullName evidence="6">Uncharacterized protein</fullName>
    </submittedName>
</protein>